<feature type="domain" description="Orotidine 5'-phosphate decarboxylase" evidence="3">
    <location>
        <begin position="5"/>
        <end position="206"/>
    </location>
</feature>
<dbReference type="SUPFAM" id="SSF51366">
    <property type="entry name" value="Ribulose-phoshate binding barrel"/>
    <property type="match status" value="1"/>
</dbReference>
<dbReference type="Gene3D" id="3.20.20.70">
    <property type="entry name" value="Aldolase class I"/>
    <property type="match status" value="1"/>
</dbReference>
<reference evidence="4" key="1">
    <citation type="submission" date="2024-07" db="EMBL/GenBank/DDBJ databases">
        <title>Genome Analysis of a Potential Novel Vibrio Species Secreting pH- and Thermo-stable Alginate Lyase and its Application in Producing Alginate Oligosaccharides.</title>
        <authorList>
            <person name="Huang H."/>
            <person name="Bao K."/>
        </authorList>
    </citation>
    <scope>NUCLEOTIDE SEQUENCE</scope>
    <source>
        <strain evidence="4">HB236076</strain>
    </source>
</reference>
<dbReference type="PANTHER" id="PTHR35039:SF3">
    <property type="entry name" value="3-KETO-L-GULONATE-6-PHOSPHATE DECARBOXYLASE SGBH-RELATED"/>
    <property type="match status" value="1"/>
</dbReference>
<sequence length="214" mass="24257">MTKPKLQLSLDTDDLRRALAQLSHIAEHIDIIKIGPILALSQGIACVRAIHQLYPNHTLVFDVKMTDASHILTRMAMEAGAHWVTLSSAAHPETIRAAKEVAIQLNGDVQIELHGHWTWQDIEAWRYMGINQVIYHRSLNAELAGQTWQERDLDCIKRLIDLGLDVSVNGGVKPNDVGMFKHLELKTLIIGRSLLQNESHALAEEFHRELNLYW</sequence>
<accession>A0AB39HGY0</accession>
<evidence type="ECO:0000259" key="3">
    <source>
        <dbReference type="SMART" id="SM00934"/>
    </source>
</evidence>
<evidence type="ECO:0000313" key="4">
    <source>
        <dbReference type="EMBL" id="XDK25350.1"/>
    </source>
</evidence>
<dbReference type="InterPro" id="IPR013785">
    <property type="entry name" value="Aldolase_TIM"/>
</dbReference>
<dbReference type="Pfam" id="PF00215">
    <property type="entry name" value="OMPdecase"/>
    <property type="match status" value="1"/>
</dbReference>
<evidence type="ECO:0000256" key="1">
    <source>
        <dbReference type="ARBA" id="ARBA00023239"/>
    </source>
</evidence>
<protein>
    <submittedName>
        <fullName evidence="4">3-dehydro-L-gulonate-6-phosphate decarboxylase</fullName>
    </submittedName>
</protein>
<dbReference type="GO" id="GO:0004590">
    <property type="term" value="F:orotidine-5'-phosphate decarboxylase activity"/>
    <property type="evidence" value="ECO:0007669"/>
    <property type="project" value="InterPro"/>
</dbReference>
<dbReference type="SMART" id="SM00934">
    <property type="entry name" value="OMPdecase"/>
    <property type="match status" value="1"/>
</dbReference>
<dbReference type="InterPro" id="IPR001754">
    <property type="entry name" value="OMPdeCOase_dom"/>
</dbReference>
<dbReference type="AlphaFoldDB" id="A0AB39HGY0"/>
<dbReference type="RefSeq" id="WP_306102178.1">
    <property type="nucleotide sequence ID" value="NZ_CP162601.1"/>
</dbReference>
<evidence type="ECO:0000256" key="2">
    <source>
        <dbReference type="ARBA" id="ARBA00023277"/>
    </source>
</evidence>
<keyword evidence="2" id="KW-0119">Carbohydrate metabolism</keyword>
<dbReference type="EMBL" id="CP162601">
    <property type="protein sequence ID" value="XDK25350.1"/>
    <property type="molecule type" value="Genomic_DNA"/>
</dbReference>
<dbReference type="GO" id="GO:0033982">
    <property type="term" value="F:3-dehydro-L-gulonate-6-phosphate decarboxylase activity"/>
    <property type="evidence" value="ECO:0007669"/>
    <property type="project" value="TreeGrafter"/>
</dbReference>
<dbReference type="InterPro" id="IPR011060">
    <property type="entry name" value="RibuloseP-bd_barrel"/>
</dbReference>
<name>A0AB39HGY0_9VIBR</name>
<dbReference type="KEGG" id="vih:AB0763_01500"/>
<dbReference type="NCBIfam" id="NF009832">
    <property type="entry name" value="PRK13306.1"/>
    <property type="match status" value="1"/>
</dbReference>
<dbReference type="PANTHER" id="PTHR35039">
    <property type="entry name" value="3-KETO-L-GULONATE-6-PHOSPHATE DECARBOXYLASE SGBH-RELATED"/>
    <property type="match status" value="1"/>
</dbReference>
<keyword evidence="1" id="KW-0456">Lyase</keyword>
<gene>
    <name evidence="4" type="ORF">AB0763_01500</name>
</gene>
<dbReference type="GO" id="GO:0019854">
    <property type="term" value="P:L-ascorbic acid catabolic process"/>
    <property type="evidence" value="ECO:0007669"/>
    <property type="project" value="TreeGrafter"/>
</dbReference>
<proteinExistence type="predicted"/>
<dbReference type="GO" id="GO:0006207">
    <property type="term" value="P:'de novo' pyrimidine nucleobase biosynthetic process"/>
    <property type="evidence" value="ECO:0007669"/>
    <property type="project" value="InterPro"/>
</dbReference>
<dbReference type="FunFam" id="3.20.20.70:FF:000022">
    <property type="entry name" value="3-keto-L-gulonate-6-phosphate decarboxylase UlaD"/>
    <property type="match status" value="1"/>
</dbReference>
<organism evidence="4">
    <name type="scientific">Vibrio sp. HB236076</name>
    <dbReference type="NCBI Taxonomy" id="3232307"/>
    <lineage>
        <taxon>Bacteria</taxon>
        <taxon>Pseudomonadati</taxon>
        <taxon>Pseudomonadota</taxon>
        <taxon>Gammaproteobacteria</taxon>
        <taxon>Vibrionales</taxon>
        <taxon>Vibrionaceae</taxon>
        <taxon>Vibrio</taxon>
    </lineage>
</organism>